<feature type="repeat" description="ANK" evidence="3">
    <location>
        <begin position="526"/>
        <end position="558"/>
    </location>
</feature>
<accession>A0A0L1J4J2</accession>
<keyword evidence="5" id="KW-1185">Reference proteome</keyword>
<proteinExistence type="predicted"/>
<organism evidence="4 5">
    <name type="scientific">Aspergillus nomiae NRRL (strain ATCC 15546 / NRRL 13137 / CBS 260.88 / M93)</name>
    <dbReference type="NCBI Taxonomy" id="1509407"/>
    <lineage>
        <taxon>Eukaryota</taxon>
        <taxon>Fungi</taxon>
        <taxon>Dikarya</taxon>
        <taxon>Ascomycota</taxon>
        <taxon>Pezizomycotina</taxon>
        <taxon>Eurotiomycetes</taxon>
        <taxon>Eurotiomycetidae</taxon>
        <taxon>Eurotiales</taxon>
        <taxon>Aspergillaceae</taxon>
        <taxon>Aspergillus</taxon>
        <taxon>Aspergillus subgen. Circumdati</taxon>
    </lineage>
</organism>
<dbReference type="PROSITE" id="PS50088">
    <property type="entry name" value="ANK_REPEAT"/>
    <property type="match status" value="9"/>
</dbReference>
<dbReference type="SUPFAM" id="SSF48403">
    <property type="entry name" value="Ankyrin repeat"/>
    <property type="match status" value="2"/>
</dbReference>
<feature type="repeat" description="ANK" evidence="3">
    <location>
        <begin position="703"/>
        <end position="735"/>
    </location>
</feature>
<dbReference type="PANTHER" id="PTHR24198">
    <property type="entry name" value="ANKYRIN REPEAT AND PROTEIN KINASE DOMAIN-CONTAINING PROTEIN"/>
    <property type="match status" value="1"/>
</dbReference>
<protein>
    <submittedName>
        <fullName evidence="4">Ankyrin</fullName>
    </submittedName>
</protein>
<dbReference type="OrthoDB" id="4450538at2759"/>
<feature type="repeat" description="ANK" evidence="3">
    <location>
        <begin position="323"/>
        <end position="355"/>
    </location>
</feature>
<dbReference type="Pfam" id="PF12796">
    <property type="entry name" value="Ank_2"/>
    <property type="match status" value="3"/>
</dbReference>
<dbReference type="RefSeq" id="XP_015407582.1">
    <property type="nucleotide sequence ID" value="XM_015550932.1"/>
</dbReference>
<evidence type="ECO:0000313" key="5">
    <source>
        <dbReference type="Proteomes" id="UP000037505"/>
    </source>
</evidence>
<feature type="repeat" description="ANK" evidence="3">
    <location>
        <begin position="559"/>
        <end position="591"/>
    </location>
</feature>
<feature type="repeat" description="ANK" evidence="3">
    <location>
        <begin position="737"/>
        <end position="769"/>
    </location>
</feature>
<dbReference type="STRING" id="1509407.A0A0L1J4J2"/>
<dbReference type="Pfam" id="PF13637">
    <property type="entry name" value="Ank_4"/>
    <property type="match status" value="1"/>
</dbReference>
<dbReference type="InterPro" id="IPR036770">
    <property type="entry name" value="Ankyrin_rpt-contain_sf"/>
</dbReference>
<dbReference type="EMBL" id="JNOM01000107">
    <property type="protein sequence ID" value="KNG86659.1"/>
    <property type="molecule type" value="Genomic_DNA"/>
</dbReference>
<feature type="repeat" description="ANK" evidence="3">
    <location>
        <begin position="493"/>
        <end position="525"/>
    </location>
</feature>
<dbReference type="GeneID" id="26807479"/>
<feature type="repeat" description="ANK" evidence="3">
    <location>
        <begin position="460"/>
        <end position="492"/>
    </location>
</feature>
<dbReference type="SMART" id="SM00248">
    <property type="entry name" value="ANK"/>
    <property type="match status" value="14"/>
</dbReference>
<evidence type="ECO:0000313" key="4">
    <source>
        <dbReference type="EMBL" id="KNG86659.1"/>
    </source>
</evidence>
<dbReference type="AlphaFoldDB" id="A0A0L1J4J2"/>
<sequence length="847" mass="94314">MSSSSKDRLLLCIWPLLDSCIRVIRLASEIQFEEDLSTSQDQALAVLINLNFEIQRSLRYILEPITLPIPLFTSVLLGSTWALDLFERRLRLYRFSSHGREYVCDSWTRLIETLQQYTMNLQGLTSTSDLDSPDAICDASSLQRLFNCQNNDVLQELEAQIRYEGRPWDVSPDTPGYLDVQQEYPPSPYATPPSSIADGDIYDELPAIPGPPLQAPSLLFKEQQRQAAIQQGQEREREKFYETLKTVLLSDGKASEKQRSSHLMGAIKSDSVHGVNIFLDLGADVNEQCDGNLPLCLAAKRGHDRVVETLLERGAEIDKLSAYGSTALLSAAGTGRVSTIGLLLDRKANMEARSTSPHYLGYTPLMRAVKSGRMDAIRVLVERGANVRTQNDAGESLLHVALRDGRKEIIEQVLGLQPHPGAVDVNGNTELHIAATQGLVDVCRQLVGPMKCHILTGNRNKETPLHCAVKAKKYELVTLFLSEGAMVEWRDIHEKTPLHLAVEAGCQEIVQLLLNANASPCKRDQYGKTPIHYAIDLSNKDLVQLLAEEMSSVDAKGGNKETPLHYAVKSLNVEIVHFLLSQKATANCKDRDGKVPLEHVMELPKSDEKTAIRLIQEFLRSHEKGQLLTSTYGFPALSQAARHGRVQLIEVFCKHDPNLANENPAADSGFEPPLHEAIKGGHRKSADKLCEFPETDKNILDREGNTPLHQAIDHWQDGLLAMLIHCGADKDRPHATNGLPPLHFAAKSQSLKKVQELLNAKADPDKRIKGEQCQWCKDNKRPPGMNARCVLQAIPLQDRKHEYAGINRVLSQTLLKSGHPRSASSDRSGRRRKRRSYIIGSSVYILT</sequence>
<feature type="repeat" description="ANK" evidence="3">
    <location>
        <begin position="360"/>
        <end position="392"/>
    </location>
</feature>
<evidence type="ECO:0000256" key="1">
    <source>
        <dbReference type="ARBA" id="ARBA00022737"/>
    </source>
</evidence>
<reference evidence="4 5" key="1">
    <citation type="submission" date="2014-06" db="EMBL/GenBank/DDBJ databases">
        <title>The Genome of the Aflatoxigenic Filamentous Fungus Aspergillus nomius.</title>
        <authorList>
            <person name="Moore M.G."/>
            <person name="Shannon B.M."/>
            <person name="Brian M.M."/>
        </authorList>
    </citation>
    <scope>NUCLEOTIDE SEQUENCE [LARGE SCALE GENOMIC DNA]</scope>
    <source>
        <strain evidence="4 5">NRRL 13137</strain>
    </source>
</reference>
<keyword evidence="2 3" id="KW-0040">ANK repeat</keyword>
<dbReference type="PROSITE" id="PS50297">
    <property type="entry name" value="ANK_REP_REGION"/>
    <property type="match status" value="8"/>
</dbReference>
<dbReference type="Pfam" id="PF00023">
    <property type="entry name" value="Ank"/>
    <property type="match status" value="1"/>
</dbReference>
<dbReference type="PANTHER" id="PTHR24198:SF165">
    <property type="entry name" value="ANKYRIN REPEAT-CONTAINING PROTEIN-RELATED"/>
    <property type="match status" value="1"/>
</dbReference>
<gene>
    <name evidence="4" type="ORF">ANOM_005675</name>
</gene>
<evidence type="ECO:0000256" key="2">
    <source>
        <dbReference type="ARBA" id="ARBA00023043"/>
    </source>
</evidence>
<dbReference type="Proteomes" id="UP000037505">
    <property type="component" value="Unassembled WGS sequence"/>
</dbReference>
<keyword evidence="1" id="KW-0677">Repeat</keyword>
<comment type="caution">
    <text evidence="4">The sequence shown here is derived from an EMBL/GenBank/DDBJ whole genome shotgun (WGS) entry which is preliminary data.</text>
</comment>
<dbReference type="Gene3D" id="1.25.40.20">
    <property type="entry name" value="Ankyrin repeat-containing domain"/>
    <property type="match status" value="3"/>
</dbReference>
<dbReference type="InterPro" id="IPR002110">
    <property type="entry name" value="Ankyrin_rpt"/>
</dbReference>
<evidence type="ECO:0000256" key="3">
    <source>
        <dbReference type="PROSITE-ProRule" id="PRU00023"/>
    </source>
</evidence>
<feature type="repeat" description="ANK" evidence="3">
    <location>
        <begin position="290"/>
        <end position="322"/>
    </location>
</feature>
<name>A0A0L1J4J2_ASPN3</name>